<keyword evidence="1 9" id="KW-0963">Cytoplasm</keyword>
<keyword evidence="5 9" id="KW-0547">Nucleotide-binding</keyword>
<dbReference type="InterPro" id="IPR024914">
    <property type="entry name" value="tRNA_acetyltr_TmcA"/>
</dbReference>
<evidence type="ECO:0000259" key="10">
    <source>
        <dbReference type="PROSITE" id="PS51186"/>
    </source>
</evidence>
<name>Q0I1E5_HISS1</name>
<comment type="subcellular location">
    <subcellularLocation>
        <location evidence="9">Cytoplasm</location>
    </subcellularLocation>
</comment>
<protein>
    <recommendedName>
        <fullName evidence="9">tRNA(Met) cytidine acetyltransferase TmcA</fullName>
        <ecNumber evidence="9">2.3.1.193</ecNumber>
    </recommendedName>
</protein>
<accession>Q0I1E5</accession>
<keyword evidence="8 9" id="KW-0012">Acyltransferase</keyword>
<feature type="binding site" evidence="9">
    <location>
        <position position="168"/>
    </location>
    <ligand>
        <name>ATP</name>
        <dbReference type="ChEBI" id="CHEBI:30616"/>
    </ligand>
</feature>
<dbReference type="GO" id="GO:1904812">
    <property type="term" value="P:rRNA acetylation involved in maturation of SSU-rRNA"/>
    <property type="evidence" value="ECO:0007669"/>
    <property type="project" value="TreeGrafter"/>
</dbReference>
<dbReference type="Pfam" id="PF08351">
    <property type="entry name" value="TmcA_N"/>
    <property type="match status" value="1"/>
</dbReference>
<comment type="function">
    <text evidence="9">Catalyzes the formation of N(4)-acetylcytidine (ac(4)C) at the wobble position of tRNA(Met), by using acetyl-CoA as an acetyl donor and ATP (or GTP).</text>
</comment>
<evidence type="ECO:0000313" key="11">
    <source>
        <dbReference type="EMBL" id="ABI24625.1"/>
    </source>
</evidence>
<dbReference type="PROSITE" id="PS51186">
    <property type="entry name" value="GNAT"/>
    <property type="match status" value="1"/>
</dbReference>
<comment type="caution">
    <text evidence="9">Lacks conserved residue(s) required for the propagation of feature annotation.</text>
</comment>
<dbReference type="eggNOG" id="COG1444">
    <property type="taxonomic scope" value="Bacteria"/>
</dbReference>
<dbReference type="InterPro" id="IPR013562">
    <property type="entry name" value="TmcA/NAT10_N"/>
</dbReference>
<dbReference type="Gene3D" id="3.40.50.300">
    <property type="entry name" value="P-loop containing nucleotide triphosphate hydrolases"/>
    <property type="match status" value="1"/>
</dbReference>
<feature type="binding site" evidence="9">
    <location>
        <position position="317"/>
    </location>
    <ligand>
        <name>ATP</name>
        <dbReference type="ChEBI" id="CHEBI:30616"/>
    </ligand>
</feature>
<dbReference type="InterPro" id="IPR000182">
    <property type="entry name" value="GNAT_dom"/>
</dbReference>
<feature type="binding site" evidence="9">
    <location>
        <position position="498"/>
    </location>
    <ligand>
        <name>acetyl-CoA</name>
        <dbReference type="ChEBI" id="CHEBI:57288"/>
    </ligand>
</feature>
<evidence type="ECO:0000256" key="9">
    <source>
        <dbReference type="HAMAP-Rule" id="MF_01886"/>
    </source>
</evidence>
<evidence type="ECO:0000256" key="3">
    <source>
        <dbReference type="ARBA" id="ARBA00022679"/>
    </source>
</evidence>
<keyword evidence="6 9" id="KW-0067">ATP-binding</keyword>
<dbReference type="GO" id="GO:0000049">
    <property type="term" value="F:tRNA binding"/>
    <property type="evidence" value="ECO:0007669"/>
    <property type="project" value="UniProtKB-UniRule"/>
</dbReference>
<dbReference type="PANTHER" id="PTHR10925">
    <property type="entry name" value="N-ACETYLTRANSFERASE 10"/>
    <property type="match status" value="1"/>
</dbReference>
<dbReference type="InterPro" id="IPR038321">
    <property type="entry name" value="TmcA_C_sf"/>
</dbReference>
<sequence length="650" mass="74666">MRNNQPEMISPRHVQISIAPNLQDFGPHFLSHFDVLWLGWEKPDFNVHFCHVQKAKKLLGQEFLNVIFDARQGFHLESLAIVAGTVKAGGTLNILLNHWDLLEQQADIDSLRWSGVEGMIATPHFIRHFQRIVNQFQFPVNHFAIPAITQNNLSDLFCSVQLSATKAQQKIIDSILQQQADIYFLTAKRGRGKSALLGLLSQQVKQKVYLTAPNKSAVDILQKFAGQSVTFIAPDEFVQCLTENPQEYQHAWLFVDEAAMLPVSTLNFFSTYFKHIVFSTTIHSYEGTGRGFGLKFKQRILQQRRKCLEFELKEPLRWREDDKLEPFIDVLLLLNSEDDFRQYHYKSNLDVHIKSLNQQALLTQIADFYGLLSLAHYRTSPIDLRRLLDAPKQRFYLAQTEGHLLGGVWALEEGGLSDRGLIAGICRGERRPRGNLGAQLLAFQYLNSQACELRSLRISRIALQPNWQRRGVGRDLIAALKVESNIDFLSVSFGYSSELVSFWHKCGFNLVYLSEYKESSSGTYNAMAICPLTLRGKEFSQQCMSQFRRDFVLSDHPLLNEIINNQTIEVELNAFDVYSLQKFAFYYRTLSAARPALWRLLKMIASSECPVLRKYFCGEKDFLSYGGYRQGVIICRNEVKEVLQKYKNFL</sequence>
<dbReference type="GO" id="GO:0002101">
    <property type="term" value="P:tRNA wobble cytosine modification"/>
    <property type="evidence" value="ECO:0007669"/>
    <property type="project" value="UniProtKB-UniRule"/>
</dbReference>
<dbReference type="EMBL" id="CP000436">
    <property type="protein sequence ID" value="ABI24625.1"/>
    <property type="molecule type" value="Genomic_DNA"/>
</dbReference>
<dbReference type="HOGENOM" id="CLU_004652_1_1_6"/>
<keyword evidence="4 9" id="KW-0819">tRNA processing</keyword>
<comment type="similarity">
    <text evidence="9">Belongs to the TmcA family.</text>
</comment>
<dbReference type="Gene3D" id="3.40.50.11040">
    <property type="match status" value="1"/>
</dbReference>
<dbReference type="GO" id="GO:0051391">
    <property type="term" value="P:tRNA acetylation"/>
    <property type="evidence" value="ECO:0007669"/>
    <property type="project" value="UniProtKB-UniRule"/>
</dbReference>
<dbReference type="InterPro" id="IPR016181">
    <property type="entry name" value="Acyl_CoA_acyltransferase"/>
</dbReference>
<keyword evidence="3 9" id="KW-0808">Transferase</keyword>
<dbReference type="HAMAP" id="MF_01886">
    <property type="entry name" value="tRNA_acetyltr_TmcA"/>
    <property type="match status" value="1"/>
</dbReference>
<proteinExistence type="inferred from homology"/>
<dbReference type="GO" id="GO:1990883">
    <property type="term" value="F:18S rRNA cytidine N-acetyltransferase activity"/>
    <property type="evidence" value="ECO:0007669"/>
    <property type="project" value="TreeGrafter"/>
</dbReference>
<dbReference type="InterPro" id="IPR027417">
    <property type="entry name" value="P-loop_NTPase"/>
</dbReference>
<evidence type="ECO:0000256" key="1">
    <source>
        <dbReference type="ARBA" id="ARBA00022490"/>
    </source>
</evidence>
<evidence type="ECO:0000256" key="7">
    <source>
        <dbReference type="ARBA" id="ARBA00022884"/>
    </source>
</evidence>
<keyword evidence="2 9" id="KW-0820">tRNA-binding</keyword>
<dbReference type="InterPro" id="IPR032672">
    <property type="entry name" value="TmcA/NAT10/Kre33"/>
</dbReference>
<dbReference type="PANTHER" id="PTHR10925:SF5">
    <property type="entry name" value="RNA CYTIDINE ACETYLTRANSFERASE"/>
    <property type="match status" value="1"/>
</dbReference>
<dbReference type="SUPFAM" id="SSF55729">
    <property type="entry name" value="Acyl-CoA N-acyltransferases (Nat)"/>
    <property type="match status" value="1"/>
</dbReference>
<dbReference type="InterPro" id="IPR033442">
    <property type="entry name" value="TmcA_tRNA_bind"/>
</dbReference>
<comment type="catalytic activity">
    <reaction evidence="9">
        <text>cytidine(34) in elongator tRNA(Met) + acetyl-CoA + ATP + H2O = N(4)-acetylcytidine(34) in elongator tRNA(Met) + ADP + phosphate + CoA + H(+)</text>
        <dbReference type="Rhea" id="RHEA:43788"/>
        <dbReference type="Rhea" id="RHEA-COMP:10693"/>
        <dbReference type="Rhea" id="RHEA-COMP:10694"/>
        <dbReference type="ChEBI" id="CHEBI:15377"/>
        <dbReference type="ChEBI" id="CHEBI:15378"/>
        <dbReference type="ChEBI" id="CHEBI:30616"/>
        <dbReference type="ChEBI" id="CHEBI:43474"/>
        <dbReference type="ChEBI" id="CHEBI:57287"/>
        <dbReference type="ChEBI" id="CHEBI:57288"/>
        <dbReference type="ChEBI" id="CHEBI:74900"/>
        <dbReference type="ChEBI" id="CHEBI:82748"/>
        <dbReference type="ChEBI" id="CHEBI:456216"/>
        <dbReference type="EC" id="2.3.1.193"/>
    </reaction>
</comment>
<dbReference type="InterPro" id="IPR007807">
    <property type="entry name" value="TcmA/NAT10_helicase"/>
</dbReference>
<evidence type="ECO:0000256" key="8">
    <source>
        <dbReference type="ARBA" id="ARBA00023315"/>
    </source>
</evidence>
<gene>
    <name evidence="9" type="primary">tmcA</name>
    <name evidence="11" type="ordered locus">HS_0347</name>
</gene>
<evidence type="ECO:0000256" key="4">
    <source>
        <dbReference type="ARBA" id="ARBA00022694"/>
    </source>
</evidence>
<dbReference type="EC" id="2.3.1.193" evidence="9"/>
<dbReference type="SUPFAM" id="SSF52540">
    <property type="entry name" value="P-loop containing nucleoside triphosphate hydrolases"/>
    <property type="match status" value="1"/>
</dbReference>
<dbReference type="GO" id="GO:0005524">
    <property type="term" value="F:ATP binding"/>
    <property type="evidence" value="ECO:0007669"/>
    <property type="project" value="UniProtKB-UniRule"/>
</dbReference>
<dbReference type="Pfam" id="PF17176">
    <property type="entry name" value="tRNA_bind_3"/>
    <property type="match status" value="1"/>
</dbReference>
<dbReference type="GO" id="GO:0051392">
    <property type="term" value="F:tRNA cytidine N4-acetyltransferase activity"/>
    <property type="evidence" value="ECO:0007669"/>
    <property type="project" value="UniProtKB-UniRule"/>
</dbReference>
<dbReference type="Pfam" id="PF13718">
    <property type="entry name" value="GNAT_acetyltr_2"/>
    <property type="match status" value="2"/>
</dbReference>
<keyword evidence="7 9" id="KW-0694">RNA-binding</keyword>
<organism evidence="11">
    <name type="scientific">Histophilus somni (strain 129Pt)</name>
    <name type="common">Haemophilus somnus</name>
    <dbReference type="NCBI Taxonomy" id="205914"/>
    <lineage>
        <taxon>Bacteria</taxon>
        <taxon>Pseudomonadati</taxon>
        <taxon>Pseudomonadota</taxon>
        <taxon>Gammaproteobacteria</taxon>
        <taxon>Pasteurellales</taxon>
        <taxon>Pasteurellaceae</taxon>
        <taxon>Histophilus</taxon>
    </lineage>
</organism>
<dbReference type="Gene3D" id="3.40.630.30">
    <property type="match status" value="1"/>
</dbReference>
<evidence type="ECO:0000256" key="6">
    <source>
        <dbReference type="ARBA" id="ARBA00022840"/>
    </source>
</evidence>
<dbReference type="Gene3D" id="1.20.120.890">
    <property type="entry name" value="tRNA(Met) cytidine acetyltransferase, tail domain"/>
    <property type="match status" value="1"/>
</dbReference>
<reference evidence="11" key="1">
    <citation type="submission" date="2006-08" db="EMBL/GenBank/DDBJ databases">
        <title>Complete genome sequence of Haemophilus somnus 129PT.</title>
        <authorList>
            <person name="Copeland A."/>
            <person name="Lucas S."/>
            <person name="Lapidus A."/>
            <person name="Barry K."/>
            <person name="Glavina del Rio T."/>
            <person name="Hammon N."/>
            <person name="Dalin E."/>
            <person name="Tice H."/>
            <person name="Pitluck S."/>
            <person name="Brettin T.S."/>
            <person name="Bruce D."/>
            <person name="Challacombe J.F."/>
            <person name="Chertkov O."/>
            <person name="Detter J.C."/>
            <person name="Gilna P."/>
            <person name="Han S."/>
            <person name="Misra M."/>
            <person name="Tapia R."/>
            <person name="Thayer N.N."/>
            <person name="Xie G."/>
            <person name="Inzana T.J."/>
            <person name="Duncan A.J."/>
            <person name="Siddaramppa S."/>
            <person name="Richardson P."/>
        </authorList>
    </citation>
    <scope>NUCLEOTIDE SEQUENCE</scope>
    <source>
        <strain evidence="11">129PT</strain>
    </source>
</reference>
<dbReference type="AlphaFoldDB" id="Q0I1E5"/>
<dbReference type="KEGG" id="hso:HS_0347"/>
<dbReference type="Pfam" id="PF05127">
    <property type="entry name" value="NAT10_TcmA_helicase"/>
    <property type="match status" value="1"/>
</dbReference>
<dbReference type="GO" id="GO:0005737">
    <property type="term" value="C:cytoplasm"/>
    <property type="evidence" value="ECO:0007669"/>
    <property type="project" value="UniProtKB-SubCell"/>
</dbReference>
<evidence type="ECO:0000256" key="5">
    <source>
        <dbReference type="ARBA" id="ARBA00022741"/>
    </source>
</evidence>
<evidence type="ECO:0000256" key="2">
    <source>
        <dbReference type="ARBA" id="ARBA00022555"/>
    </source>
</evidence>
<feature type="domain" description="N-acetyltransferase" evidence="10">
    <location>
        <begin position="351"/>
        <end position="530"/>
    </location>
</feature>